<dbReference type="AlphaFoldDB" id="A0AAE9YTW5"/>
<keyword evidence="1" id="KW-0059">Arsenical resistance</keyword>
<dbReference type="Proteomes" id="UP000032568">
    <property type="component" value="Chromosome"/>
</dbReference>
<dbReference type="NCBIfam" id="NF007528">
    <property type="entry name" value="PRK10141.1"/>
    <property type="match status" value="1"/>
</dbReference>
<evidence type="ECO:0000256" key="2">
    <source>
        <dbReference type="ARBA" id="ARBA00023015"/>
    </source>
</evidence>
<dbReference type="FunFam" id="1.10.10.10:FF:000279">
    <property type="entry name" value="Transcriptional regulator, ArsR family"/>
    <property type="match status" value="1"/>
</dbReference>
<dbReference type="PANTHER" id="PTHR33154:SF18">
    <property type="entry name" value="ARSENICAL RESISTANCE OPERON REPRESSOR"/>
    <property type="match status" value="1"/>
</dbReference>
<dbReference type="InterPro" id="IPR036388">
    <property type="entry name" value="WH-like_DNA-bd_sf"/>
</dbReference>
<evidence type="ECO:0000256" key="3">
    <source>
        <dbReference type="ARBA" id="ARBA00023125"/>
    </source>
</evidence>
<sequence>MQSLPFFKALADDTRLQLILLIFAEQELCVCELTQALDLSQPKISRHMAILREQGLLADRRAGKWVFYSLSAKLASWQLTAISDCFENSQHYLAPSRQRLLEMGNRPDRQVLCCP</sequence>
<evidence type="ECO:0000259" key="5">
    <source>
        <dbReference type="PROSITE" id="PS50987"/>
    </source>
</evidence>
<evidence type="ECO:0000256" key="4">
    <source>
        <dbReference type="ARBA" id="ARBA00023163"/>
    </source>
</evidence>
<evidence type="ECO:0000256" key="1">
    <source>
        <dbReference type="ARBA" id="ARBA00022849"/>
    </source>
</evidence>
<dbReference type="InterPro" id="IPR001845">
    <property type="entry name" value="HTH_ArsR_DNA-bd_dom"/>
</dbReference>
<keyword evidence="4" id="KW-0804">Transcription</keyword>
<gene>
    <name evidence="6" type="ORF">SG35_006245</name>
</gene>
<evidence type="ECO:0000313" key="6">
    <source>
        <dbReference type="EMBL" id="WDE00249.1"/>
    </source>
</evidence>
<reference evidence="6 7" key="2">
    <citation type="journal article" date="2022" name="Mar. Drugs">
        <title>Bioassay-Guided Fractionation Leads to the Detection of Cholic Acid Generated by the Rare Thalassomonas sp.</title>
        <authorList>
            <person name="Pheiffer F."/>
            <person name="Schneider Y.K."/>
            <person name="Hansen E.H."/>
            <person name="Andersen J.H."/>
            <person name="Isaksson J."/>
            <person name="Busche T."/>
            <person name="R C."/>
            <person name="Kalinowski J."/>
            <person name="Zyl L.V."/>
            <person name="Trindade M."/>
        </authorList>
    </citation>
    <scope>NUCLEOTIDE SEQUENCE [LARGE SCALE GENOMIC DNA]</scope>
    <source>
        <strain evidence="6 7">A5K-106</strain>
    </source>
</reference>
<dbReference type="InterPro" id="IPR036390">
    <property type="entry name" value="WH_DNA-bd_sf"/>
</dbReference>
<name>A0AAE9YTW5_9GAMM</name>
<keyword evidence="2" id="KW-0805">Transcription regulation</keyword>
<keyword evidence="3" id="KW-0238">DNA-binding</keyword>
<dbReference type="NCBIfam" id="NF033788">
    <property type="entry name" value="HTH_metalloreg"/>
    <property type="match status" value="1"/>
</dbReference>
<keyword evidence="7" id="KW-1185">Reference proteome</keyword>
<dbReference type="SUPFAM" id="SSF46785">
    <property type="entry name" value="Winged helix' DNA-binding domain"/>
    <property type="match status" value="1"/>
</dbReference>
<dbReference type="RefSeq" id="WP_044832291.1">
    <property type="nucleotide sequence ID" value="NZ_CP059735.1"/>
</dbReference>
<dbReference type="GO" id="GO:0003700">
    <property type="term" value="F:DNA-binding transcription factor activity"/>
    <property type="evidence" value="ECO:0007669"/>
    <property type="project" value="InterPro"/>
</dbReference>
<proteinExistence type="predicted"/>
<dbReference type="GO" id="GO:0003677">
    <property type="term" value="F:DNA binding"/>
    <property type="evidence" value="ECO:0007669"/>
    <property type="project" value="UniProtKB-KW"/>
</dbReference>
<dbReference type="CDD" id="cd00090">
    <property type="entry name" value="HTH_ARSR"/>
    <property type="match status" value="1"/>
</dbReference>
<dbReference type="SMART" id="SM00418">
    <property type="entry name" value="HTH_ARSR"/>
    <property type="match status" value="1"/>
</dbReference>
<dbReference type="Gene3D" id="1.10.10.10">
    <property type="entry name" value="Winged helix-like DNA-binding domain superfamily/Winged helix DNA-binding domain"/>
    <property type="match status" value="1"/>
</dbReference>
<dbReference type="GO" id="GO:0046685">
    <property type="term" value="P:response to arsenic-containing substance"/>
    <property type="evidence" value="ECO:0007669"/>
    <property type="project" value="UniProtKB-KW"/>
</dbReference>
<dbReference type="EMBL" id="CP059735">
    <property type="protein sequence ID" value="WDE00249.1"/>
    <property type="molecule type" value="Genomic_DNA"/>
</dbReference>
<organism evidence="6 7">
    <name type="scientific">Thalassomonas actiniarum</name>
    <dbReference type="NCBI Taxonomy" id="485447"/>
    <lineage>
        <taxon>Bacteria</taxon>
        <taxon>Pseudomonadati</taxon>
        <taxon>Pseudomonadota</taxon>
        <taxon>Gammaproteobacteria</taxon>
        <taxon>Alteromonadales</taxon>
        <taxon>Colwelliaceae</taxon>
        <taxon>Thalassomonas</taxon>
    </lineage>
</organism>
<accession>A0AAE9YTW5</accession>
<dbReference type="KEGG" id="tact:SG35_006245"/>
<dbReference type="InterPro" id="IPR051081">
    <property type="entry name" value="HTH_MetalResp_TranReg"/>
</dbReference>
<evidence type="ECO:0000313" key="7">
    <source>
        <dbReference type="Proteomes" id="UP000032568"/>
    </source>
</evidence>
<dbReference type="InterPro" id="IPR011991">
    <property type="entry name" value="ArsR-like_HTH"/>
</dbReference>
<dbReference type="PROSITE" id="PS50987">
    <property type="entry name" value="HTH_ARSR_2"/>
    <property type="match status" value="1"/>
</dbReference>
<reference evidence="6 7" key="1">
    <citation type="journal article" date="2015" name="Genome Announc.">
        <title>Draft Genome Sequences of Marine Isolates of Thalassomonas viridans and Thalassomonas actiniarum.</title>
        <authorList>
            <person name="Olonade I."/>
            <person name="van Zyl L.J."/>
            <person name="Trindade M."/>
        </authorList>
    </citation>
    <scope>NUCLEOTIDE SEQUENCE [LARGE SCALE GENOMIC DNA]</scope>
    <source>
        <strain evidence="6 7">A5K-106</strain>
    </source>
</reference>
<protein>
    <submittedName>
        <fullName evidence="6">Metalloregulator ArsR/SmtB family transcription factor</fullName>
    </submittedName>
</protein>
<dbReference type="Pfam" id="PF01022">
    <property type="entry name" value="HTH_5"/>
    <property type="match status" value="1"/>
</dbReference>
<feature type="domain" description="HTH arsR-type" evidence="5">
    <location>
        <begin position="1"/>
        <end position="90"/>
    </location>
</feature>
<dbReference type="PANTHER" id="PTHR33154">
    <property type="entry name" value="TRANSCRIPTIONAL REGULATOR, ARSR FAMILY"/>
    <property type="match status" value="1"/>
</dbReference>
<dbReference type="PRINTS" id="PR00778">
    <property type="entry name" value="HTHARSR"/>
</dbReference>